<evidence type="ECO:0000313" key="1">
    <source>
        <dbReference type="EMBL" id="PIL34024.1"/>
    </source>
</evidence>
<accession>A0A2G8SJT8</accession>
<dbReference type="OrthoDB" id="540004at2759"/>
<organism evidence="1 2">
    <name type="scientific">Ganoderma sinense ZZ0214-1</name>
    <dbReference type="NCBI Taxonomy" id="1077348"/>
    <lineage>
        <taxon>Eukaryota</taxon>
        <taxon>Fungi</taxon>
        <taxon>Dikarya</taxon>
        <taxon>Basidiomycota</taxon>
        <taxon>Agaricomycotina</taxon>
        <taxon>Agaricomycetes</taxon>
        <taxon>Polyporales</taxon>
        <taxon>Polyporaceae</taxon>
        <taxon>Ganoderma</taxon>
    </lineage>
</organism>
<dbReference type="Gene3D" id="3.40.50.150">
    <property type="entry name" value="Vaccinia Virus protein VP39"/>
    <property type="match status" value="1"/>
</dbReference>
<dbReference type="AlphaFoldDB" id="A0A2G8SJT8"/>
<name>A0A2G8SJT8_9APHY</name>
<dbReference type="SUPFAM" id="SSF53335">
    <property type="entry name" value="S-adenosyl-L-methionine-dependent methyltransferases"/>
    <property type="match status" value="1"/>
</dbReference>
<dbReference type="Pfam" id="PF13489">
    <property type="entry name" value="Methyltransf_23"/>
    <property type="match status" value="1"/>
</dbReference>
<keyword evidence="2" id="KW-1185">Reference proteome</keyword>
<evidence type="ECO:0000313" key="2">
    <source>
        <dbReference type="Proteomes" id="UP000230002"/>
    </source>
</evidence>
<dbReference type="PANTHER" id="PTHR45036:SF1">
    <property type="entry name" value="METHYLTRANSFERASE LIKE 7A"/>
    <property type="match status" value="1"/>
</dbReference>
<dbReference type="InterPro" id="IPR029063">
    <property type="entry name" value="SAM-dependent_MTases_sf"/>
</dbReference>
<dbReference type="InterPro" id="IPR052356">
    <property type="entry name" value="Thiol_S-MT"/>
</dbReference>
<comment type="caution">
    <text evidence="1">The sequence shown here is derived from an EMBL/GenBank/DDBJ whole genome shotgun (WGS) entry which is preliminary data.</text>
</comment>
<evidence type="ECO:0008006" key="3">
    <source>
        <dbReference type="Google" id="ProtNLM"/>
    </source>
</evidence>
<dbReference type="EMBL" id="AYKW01000006">
    <property type="protein sequence ID" value="PIL34024.1"/>
    <property type="molecule type" value="Genomic_DNA"/>
</dbReference>
<dbReference type="Proteomes" id="UP000230002">
    <property type="component" value="Unassembled WGS sequence"/>
</dbReference>
<dbReference type="CDD" id="cd02440">
    <property type="entry name" value="AdoMet_MTases"/>
    <property type="match status" value="1"/>
</dbReference>
<proteinExistence type="predicted"/>
<sequence>MKITAALSLLGQLKATIGTAFVPTLVGVLKNPLLVFRPHEISRIFMAHVWKLYGDGIDENARPTKQELLPGNCIGVVLDIGAGHGHTALYLDPTKVTKYVALEPNALMHDEIRSTAAKQGFTEAAGTLQIVPYGAEQTALIISALGGAHVVDTLVSILSLCSIPDPEPTLAALVRDVLKPGGTLLLYEHVLSPRPDVAWWQRFWSPVWVYMMDGCRMDRPTHIWVEKMDAWAEGSVWGEPDEPEEHLFWHQVGRFVKKTE</sequence>
<protein>
    <recommendedName>
        <fullName evidence="3">Methyltransferase type 11 domain-containing protein</fullName>
    </recommendedName>
</protein>
<dbReference type="PANTHER" id="PTHR45036">
    <property type="entry name" value="METHYLTRANSFERASE LIKE 7B"/>
    <property type="match status" value="1"/>
</dbReference>
<reference evidence="1 2" key="1">
    <citation type="journal article" date="2015" name="Sci. Rep.">
        <title>Chromosome-level genome map provides insights into diverse defense mechanisms in the medicinal fungus Ganoderma sinense.</title>
        <authorList>
            <person name="Zhu Y."/>
            <person name="Xu J."/>
            <person name="Sun C."/>
            <person name="Zhou S."/>
            <person name="Xu H."/>
            <person name="Nelson D.R."/>
            <person name="Qian J."/>
            <person name="Song J."/>
            <person name="Luo H."/>
            <person name="Xiang L."/>
            <person name="Li Y."/>
            <person name="Xu Z."/>
            <person name="Ji A."/>
            <person name="Wang L."/>
            <person name="Lu S."/>
            <person name="Hayward A."/>
            <person name="Sun W."/>
            <person name="Li X."/>
            <person name="Schwartz D.C."/>
            <person name="Wang Y."/>
            <person name="Chen S."/>
        </authorList>
    </citation>
    <scope>NUCLEOTIDE SEQUENCE [LARGE SCALE GENOMIC DNA]</scope>
    <source>
        <strain evidence="1 2">ZZ0214-1</strain>
    </source>
</reference>
<gene>
    <name evidence="1" type="ORF">GSI_03732</name>
</gene>
<dbReference type="STRING" id="1077348.A0A2G8SJT8"/>